<organism evidence="2 3">
    <name type="scientific">Candidatus Segetimicrobium genomatis</name>
    <dbReference type="NCBI Taxonomy" id="2569760"/>
    <lineage>
        <taxon>Bacteria</taxon>
        <taxon>Bacillati</taxon>
        <taxon>Candidatus Sysuimicrobiota</taxon>
        <taxon>Candidatus Sysuimicrobiia</taxon>
        <taxon>Candidatus Sysuimicrobiales</taxon>
        <taxon>Candidatus Segetimicrobiaceae</taxon>
        <taxon>Candidatus Segetimicrobium</taxon>
    </lineage>
</organism>
<evidence type="ECO:0000313" key="3">
    <source>
        <dbReference type="Proteomes" id="UP000318093"/>
    </source>
</evidence>
<keyword evidence="1" id="KW-0812">Transmembrane</keyword>
<evidence type="ECO:0000313" key="2">
    <source>
        <dbReference type="EMBL" id="TMI81404.1"/>
    </source>
</evidence>
<sequence>MFSVIGMIAFARGRKSKKNSPLIGGMILMAFPYFVPNPVVMGLVGGATLVGMYLFRE</sequence>
<evidence type="ECO:0000256" key="1">
    <source>
        <dbReference type="SAM" id="Phobius"/>
    </source>
</evidence>
<dbReference type="EMBL" id="VBAN01000211">
    <property type="protein sequence ID" value="TMI81404.1"/>
    <property type="molecule type" value="Genomic_DNA"/>
</dbReference>
<keyword evidence="1" id="KW-0472">Membrane</keyword>
<comment type="caution">
    <text evidence="2">The sequence shown here is derived from an EMBL/GenBank/DDBJ whole genome shotgun (WGS) entry which is preliminary data.</text>
</comment>
<proteinExistence type="predicted"/>
<name>A0A537JCY3_9BACT</name>
<dbReference type="AlphaFoldDB" id="A0A537JCY3"/>
<accession>A0A537JCY3</accession>
<dbReference type="Proteomes" id="UP000318093">
    <property type="component" value="Unassembled WGS sequence"/>
</dbReference>
<feature type="transmembrane region" description="Helical" evidence="1">
    <location>
        <begin position="22"/>
        <end position="55"/>
    </location>
</feature>
<keyword evidence="1" id="KW-1133">Transmembrane helix</keyword>
<reference evidence="2 3" key="1">
    <citation type="journal article" date="2019" name="Nat. Microbiol.">
        <title>Mediterranean grassland soil C-N compound turnover is dependent on rainfall and depth, and is mediated by genomically divergent microorganisms.</title>
        <authorList>
            <person name="Diamond S."/>
            <person name="Andeer P.F."/>
            <person name="Li Z."/>
            <person name="Crits-Christoph A."/>
            <person name="Burstein D."/>
            <person name="Anantharaman K."/>
            <person name="Lane K.R."/>
            <person name="Thomas B.C."/>
            <person name="Pan C."/>
            <person name="Northen T.R."/>
            <person name="Banfield J.F."/>
        </authorList>
    </citation>
    <scope>NUCLEOTIDE SEQUENCE [LARGE SCALE GENOMIC DNA]</scope>
    <source>
        <strain evidence="2">NP_6</strain>
    </source>
</reference>
<protein>
    <submittedName>
        <fullName evidence="2">Amino acid transport protein</fullName>
    </submittedName>
</protein>
<gene>
    <name evidence="2" type="ORF">E6H03_07095</name>
</gene>